<dbReference type="PANTHER" id="PTHR12526">
    <property type="entry name" value="GLYCOSYLTRANSFERASE"/>
    <property type="match status" value="1"/>
</dbReference>
<dbReference type="HOGENOM" id="CLU_028014_3_0_7"/>
<protein>
    <recommendedName>
        <fullName evidence="4">Glycosyl transferase family 1</fullName>
    </recommendedName>
</protein>
<dbReference type="OrthoDB" id="9807209at2"/>
<keyword evidence="3" id="KW-1185">Reference proteome</keyword>
<dbReference type="GO" id="GO:0016757">
    <property type="term" value="F:glycosyltransferase activity"/>
    <property type="evidence" value="ECO:0007669"/>
    <property type="project" value="TreeGrafter"/>
</dbReference>
<dbReference type="AlphaFoldDB" id="A0A0B5FSA8"/>
<name>A0A0B5FSA8_9BACT</name>
<reference evidence="2 3" key="1">
    <citation type="journal article" date="2015" name="Genome Announc.">
        <title>Genomes of Geoalkalibacter ferrihydriticus Z-0531T and Geoalkalibacter subterraneus Red1T, Two Haloalkaliphilic Metal-Reducing Deltaproteobacteria.</title>
        <authorList>
            <person name="Badalamenti J.P."/>
            <person name="Krajmalnik-Brown R."/>
            <person name="Torres C.I."/>
            <person name="Bond D.R."/>
        </authorList>
    </citation>
    <scope>NUCLEOTIDE SEQUENCE [LARGE SCALE GENOMIC DNA]</scope>
    <source>
        <strain evidence="2 3">Red1</strain>
    </source>
</reference>
<dbReference type="STRING" id="483547.GSUB_07950"/>
<organism evidence="2 3">
    <name type="scientific">Geoalkalibacter subterraneus</name>
    <dbReference type="NCBI Taxonomy" id="483547"/>
    <lineage>
        <taxon>Bacteria</taxon>
        <taxon>Pseudomonadati</taxon>
        <taxon>Thermodesulfobacteriota</taxon>
        <taxon>Desulfuromonadia</taxon>
        <taxon>Desulfuromonadales</taxon>
        <taxon>Geoalkalibacteraceae</taxon>
        <taxon>Geoalkalibacter</taxon>
    </lineage>
</organism>
<dbReference type="SUPFAM" id="SSF53756">
    <property type="entry name" value="UDP-Glycosyltransferase/glycogen phosphorylase"/>
    <property type="match status" value="1"/>
</dbReference>
<dbReference type="KEGG" id="gsb:GSUB_07950"/>
<proteinExistence type="predicted"/>
<evidence type="ECO:0000256" key="1">
    <source>
        <dbReference type="SAM" id="MobiDB-lite"/>
    </source>
</evidence>
<sequence>MKILYICHRIPYPPNKGDKIRSFNEVKYLAENHDLYLAFLVDDPADVKNVDPLRKYCVDLAWEEVDPRQQKIKAAPHMLLGKPLSLPYFYSSSLQRKIDQWAGAVDFDAVVCFSGPMAEYVFKSNTLKRESGKAPRLVMDFCDVDSDKWGQFSREGKFPMNIVYGLEQKRLLAYEAKVNREFDCSILVTENEAHLFKTLVPEARNVEVVGNGVDFKFFNPEAVPGNTVDTTIDGPTSASPQTGDHRDDAPRTEPMHLVFTGAMDYHANVDAVTWFCRDILPIIRESGIDVEFYIVGGRPTPAVKALEQVPGVTVTGFVDDIRTWYAQADVCVLPMRLGRGVQNKVLEAMAMQRPVVTTTKAAEGVSAKDLQHLLVADSPEDIARSVIELCKNPNARTQLGEAGRTFVTENFDWKRNMEKLEELLK</sequence>
<dbReference type="PANTHER" id="PTHR12526:SF600">
    <property type="entry name" value="GLYCOSYL TRANSFERASE GROUP 1"/>
    <property type="match status" value="1"/>
</dbReference>
<dbReference type="Gene3D" id="3.40.50.2000">
    <property type="entry name" value="Glycogen Phosphorylase B"/>
    <property type="match status" value="2"/>
</dbReference>
<evidence type="ECO:0000313" key="3">
    <source>
        <dbReference type="Proteomes" id="UP000035036"/>
    </source>
</evidence>
<dbReference type="CDD" id="cd03801">
    <property type="entry name" value="GT4_PimA-like"/>
    <property type="match status" value="1"/>
</dbReference>
<evidence type="ECO:0008006" key="4">
    <source>
        <dbReference type="Google" id="ProtNLM"/>
    </source>
</evidence>
<dbReference type="RefSeq" id="WP_040200127.1">
    <property type="nucleotide sequence ID" value="NZ_CP010311.1"/>
</dbReference>
<feature type="region of interest" description="Disordered" evidence="1">
    <location>
        <begin position="226"/>
        <end position="251"/>
    </location>
</feature>
<accession>A0A0B5FSA8</accession>
<dbReference type="Pfam" id="PF13692">
    <property type="entry name" value="Glyco_trans_1_4"/>
    <property type="match status" value="1"/>
</dbReference>
<gene>
    <name evidence="2" type="ORF">GSUB_07950</name>
</gene>
<dbReference type="Proteomes" id="UP000035036">
    <property type="component" value="Chromosome"/>
</dbReference>
<dbReference type="EMBL" id="CP010311">
    <property type="protein sequence ID" value="AJF06491.1"/>
    <property type="molecule type" value="Genomic_DNA"/>
</dbReference>
<feature type="compositionally biased region" description="Polar residues" evidence="1">
    <location>
        <begin position="227"/>
        <end position="242"/>
    </location>
</feature>
<evidence type="ECO:0000313" key="2">
    <source>
        <dbReference type="EMBL" id="AJF06491.1"/>
    </source>
</evidence>